<comment type="caution">
    <text evidence="3">The sequence shown here is derived from an EMBL/GenBank/DDBJ whole genome shotgun (WGS) entry which is preliminary data.</text>
</comment>
<evidence type="ECO:0000313" key="3">
    <source>
        <dbReference type="EMBL" id="KAL1203299.1"/>
    </source>
</evidence>
<protein>
    <recommendedName>
        <fullName evidence="2">Retrotransposon gag domain-containing protein</fullName>
    </recommendedName>
</protein>
<sequence length="296" mass="33416">MKSKFHRATSSAPEIDKVIEEARCSPFSTQIVGFKIKDARKVNLPTYDGQGDPKSHLATFQIAAGRIDFEPHEEDVSFCKLFLENLSGPALLWFTRLGAGTITSFNELSSAFLMQYSVLMEKGKSDSDLWNLAQGPQEPLRKYISKFKDLLAKIPEISQTVVLSALKNGLWHETRFREELTINRPETIQDVLFRANSWIKVEEEKTTFAKKYRSSRPSVSQPARKSEPRESNGARRFGVTPSNNNAGRPFFKRERSGYSSPTTWVRSEGSYCEIHRINGHATRGTARSGCGGMRGW</sequence>
<dbReference type="InterPro" id="IPR005162">
    <property type="entry name" value="Retrotrans_gag_dom"/>
</dbReference>
<feature type="compositionally biased region" description="Basic and acidic residues" evidence="1">
    <location>
        <begin position="224"/>
        <end position="233"/>
    </location>
</feature>
<dbReference type="PANTHER" id="PTHR33223">
    <property type="entry name" value="CCHC-TYPE DOMAIN-CONTAINING PROTEIN"/>
    <property type="match status" value="1"/>
</dbReference>
<feature type="region of interest" description="Disordered" evidence="1">
    <location>
        <begin position="212"/>
        <end position="262"/>
    </location>
</feature>
<evidence type="ECO:0000256" key="1">
    <source>
        <dbReference type="SAM" id="MobiDB-lite"/>
    </source>
</evidence>
<evidence type="ECO:0000313" key="4">
    <source>
        <dbReference type="Proteomes" id="UP001558713"/>
    </source>
</evidence>
<dbReference type="AlphaFoldDB" id="A0ABD1A9B4"/>
<accession>A0ABD1A9B4</accession>
<reference evidence="3 4" key="1">
    <citation type="submission" date="2024-04" db="EMBL/GenBank/DDBJ databases">
        <title>Genome assembly C_amara_ONT_v2.</title>
        <authorList>
            <person name="Yant L."/>
            <person name="Moore C."/>
            <person name="Slenker M."/>
        </authorList>
    </citation>
    <scope>NUCLEOTIDE SEQUENCE [LARGE SCALE GENOMIC DNA]</scope>
    <source>
        <tissue evidence="3">Leaf</tissue>
    </source>
</reference>
<evidence type="ECO:0000259" key="2">
    <source>
        <dbReference type="Pfam" id="PF03732"/>
    </source>
</evidence>
<gene>
    <name evidence="3" type="ORF">V5N11_031892</name>
</gene>
<proteinExistence type="predicted"/>
<name>A0ABD1A9B4_CARAN</name>
<dbReference type="EMBL" id="JBANAX010000563">
    <property type="protein sequence ID" value="KAL1203299.1"/>
    <property type="molecule type" value="Genomic_DNA"/>
</dbReference>
<feature type="domain" description="Retrotransposon gag" evidence="2">
    <location>
        <begin position="80"/>
        <end position="171"/>
    </location>
</feature>
<dbReference type="PANTHER" id="PTHR33223:SF8">
    <property type="entry name" value="OS04G0172440 PROTEIN"/>
    <property type="match status" value="1"/>
</dbReference>
<organism evidence="3 4">
    <name type="scientific">Cardamine amara subsp. amara</name>
    <dbReference type="NCBI Taxonomy" id="228776"/>
    <lineage>
        <taxon>Eukaryota</taxon>
        <taxon>Viridiplantae</taxon>
        <taxon>Streptophyta</taxon>
        <taxon>Embryophyta</taxon>
        <taxon>Tracheophyta</taxon>
        <taxon>Spermatophyta</taxon>
        <taxon>Magnoliopsida</taxon>
        <taxon>eudicotyledons</taxon>
        <taxon>Gunneridae</taxon>
        <taxon>Pentapetalae</taxon>
        <taxon>rosids</taxon>
        <taxon>malvids</taxon>
        <taxon>Brassicales</taxon>
        <taxon>Brassicaceae</taxon>
        <taxon>Cardamineae</taxon>
        <taxon>Cardamine</taxon>
    </lineage>
</organism>
<keyword evidence="4" id="KW-1185">Reference proteome</keyword>
<dbReference type="Proteomes" id="UP001558713">
    <property type="component" value="Unassembled WGS sequence"/>
</dbReference>
<dbReference type="Pfam" id="PF03732">
    <property type="entry name" value="Retrotrans_gag"/>
    <property type="match status" value="1"/>
</dbReference>